<reference evidence="5" key="2">
    <citation type="submission" date="2018-10" db="UniProtKB">
        <authorList>
            <consortium name="EnsemblPlants"/>
        </authorList>
    </citation>
    <scope>IDENTIFICATION</scope>
</reference>
<feature type="region of interest" description="Disordered" evidence="4">
    <location>
        <begin position="96"/>
        <end position="147"/>
    </location>
</feature>
<dbReference type="Proteomes" id="UP000019116">
    <property type="component" value="Chromosome 1A"/>
</dbReference>
<evidence type="ECO:0000256" key="2">
    <source>
        <dbReference type="ARBA" id="ARBA00009937"/>
    </source>
</evidence>
<dbReference type="GO" id="GO:0010112">
    <property type="term" value="P:regulation of systemic acquired resistance"/>
    <property type="evidence" value="ECO:0007669"/>
    <property type="project" value="InterPro"/>
</dbReference>
<evidence type="ECO:0000256" key="3">
    <source>
        <dbReference type="ARBA" id="ARBA00023242"/>
    </source>
</evidence>
<sequence length="184" mass="19720">MDATAADRQEASPVARDGESTTSMPEVPRAPLSDSDLVVAGGSGTPEESGGGEDEQVERFYALLANIRALRDVYGAGGSSRKRARGAEAPLWKPKFRMEDFREADDAVPAKKGRSDRDERQRLENSDAAEADGEDGEVVEENDRVSASQTTCVLTAEQPELASILNPTNCLDDVTSNVYTDAVV</sequence>
<feature type="compositionally biased region" description="Basic and acidic residues" evidence="4">
    <location>
        <begin position="1"/>
        <end position="10"/>
    </location>
</feature>
<feature type="compositionally biased region" description="Basic and acidic residues" evidence="4">
    <location>
        <begin position="96"/>
        <end position="125"/>
    </location>
</feature>
<feature type="region of interest" description="Disordered" evidence="4">
    <location>
        <begin position="1"/>
        <end position="57"/>
    </location>
</feature>
<evidence type="ECO:0000313" key="5">
    <source>
        <dbReference type="EnsemblPlants" id="TraesCS1A02G232500.1.cds1"/>
    </source>
</evidence>
<keyword evidence="3" id="KW-0539">Nucleus</keyword>
<organism evidence="5">
    <name type="scientific">Triticum aestivum</name>
    <name type="common">Wheat</name>
    <dbReference type="NCBI Taxonomy" id="4565"/>
    <lineage>
        <taxon>Eukaryota</taxon>
        <taxon>Viridiplantae</taxon>
        <taxon>Streptophyta</taxon>
        <taxon>Embryophyta</taxon>
        <taxon>Tracheophyta</taxon>
        <taxon>Spermatophyta</taxon>
        <taxon>Magnoliopsida</taxon>
        <taxon>Liliopsida</taxon>
        <taxon>Poales</taxon>
        <taxon>Poaceae</taxon>
        <taxon>BOP clade</taxon>
        <taxon>Pooideae</taxon>
        <taxon>Triticodae</taxon>
        <taxon>Triticeae</taxon>
        <taxon>Triticinae</taxon>
        <taxon>Triticum</taxon>
    </lineage>
</organism>
<accession>A0A3B5Y170</accession>
<dbReference type="PANTHER" id="PTHR33669">
    <property type="entry name" value="PROTEIN NEGATIVE REGULATOR OF RESISTANCE"/>
    <property type="match status" value="1"/>
</dbReference>
<dbReference type="Gramene" id="TraesCS1A03G0603300.1">
    <property type="protein sequence ID" value="TraesCS1A03G0603300.1.CDS1"/>
    <property type="gene ID" value="TraesCS1A03G0603300"/>
</dbReference>
<dbReference type="Gramene" id="TraesCS1A02G232500.1">
    <property type="protein sequence ID" value="TraesCS1A02G232500.1.cds1"/>
    <property type="gene ID" value="TraesCS1A02G232500"/>
</dbReference>
<dbReference type="Gramene" id="TraesNOR1A03G00109290.1">
    <property type="protein sequence ID" value="TraesNOR1A03G00109290.1.CDS1"/>
    <property type="gene ID" value="TraesNOR1A03G00109290"/>
</dbReference>
<dbReference type="AlphaFoldDB" id="A0A3B5Y170"/>
<evidence type="ECO:0000313" key="6">
    <source>
        <dbReference type="Proteomes" id="UP000019116"/>
    </source>
</evidence>
<reference evidence="5" key="1">
    <citation type="submission" date="2018-08" db="EMBL/GenBank/DDBJ databases">
        <authorList>
            <person name="Rossello M."/>
        </authorList>
    </citation>
    <scope>NUCLEOTIDE SEQUENCE [LARGE SCALE GENOMIC DNA]</scope>
    <source>
        <strain evidence="5">cv. Chinese Spring</strain>
    </source>
</reference>
<evidence type="ECO:0000256" key="1">
    <source>
        <dbReference type="ARBA" id="ARBA00004123"/>
    </source>
</evidence>
<name>A0A3B5Y170_WHEAT</name>
<dbReference type="OrthoDB" id="693542at2759"/>
<dbReference type="STRING" id="4565.A0A3B5Y170"/>
<dbReference type="EnsemblPlants" id="TraesCS1A02G232500.1">
    <property type="protein sequence ID" value="TraesCS1A02G232500.1.cds1"/>
    <property type="gene ID" value="TraesCS1A02G232500"/>
</dbReference>
<keyword evidence="6" id="KW-1185">Reference proteome</keyword>
<dbReference type="InterPro" id="IPR031425">
    <property type="entry name" value="NPR1/NH1-interacting"/>
</dbReference>
<comment type="similarity">
    <text evidence="2">Belongs to the NPR1-interactor family.</text>
</comment>
<dbReference type="Pfam" id="PF15699">
    <property type="entry name" value="NPR1_interact"/>
    <property type="match status" value="1"/>
</dbReference>
<protein>
    <submittedName>
        <fullName evidence="5">Uncharacterized protein</fullName>
    </submittedName>
</protein>
<dbReference type="PANTHER" id="PTHR33669:SF22">
    <property type="entry name" value="NRR REPRESSOR HOMOLOG 1"/>
    <property type="match status" value="1"/>
</dbReference>
<comment type="subcellular location">
    <subcellularLocation>
        <location evidence="1">Nucleus</location>
    </subcellularLocation>
</comment>
<dbReference type="GO" id="GO:0005634">
    <property type="term" value="C:nucleus"/>
    <property type="evidence" value="ECO:0007669"/>
    <property type="project" value="UniProtKB-SubCell"/>
</dbReference>
<evidence type="ECO:0000256" key="4">
    <source>
        <dbReference type="SAM" id="MobiDB-lite"/>
    </source>
</evidence>
<proteinExistence type="inferred from homology"/>
<feature type="compositionally biased region" description="Acidic residues" evidence="4">
    <location>
        <begin position="127"/>
        <end position="140"/>
    </location>
</feature>
<dbReference type="PaxDb" id="4565-Traes_1AL_AB3B8B93E.1"/>